<sequence length="649" mass="74555">NEATHIDITTANDSKGIFIDLDNFKFSNLHDVCGKPHGNEYCIEETKSRAKFKIKIFEEKYSERAREEIDILEKLRGSTNIIKMVGSVIGSEIPKCCILYEYIQSTVWSVFKKLNKIDDIKNYSYQMLLALDSCHSQNIIHRYINLDALLINIEGGILKLGGWDYAVEHRDGNSYETDTNLVYYRSPELLIDIKKHDFAVDLWAAGCVIASFVFLKVHIFDGCNNEQQLSKIALILGGEELLEFIQQQNVTLDETSRKEVARFSGTGFQILISHKCKKTATEEAVDLVRSLLVSNPTRRLSAKEALSHAFFSKFFKNDCLETVDPNLVQKVRPLDTERDEQRLISIENIYSKCLVGRVLGQGAYGTVYYAKEVESGREFAVKALKEPRTLKSKREIEVLNKLRGYPNVIPILGVIECDEIETSFIIFKCINEVRWEYLYKTLSSEDIKRYVYQLLSALDACHSRGIMHRDIKPSNLLIDHLNRHLYLADWGLAKFYEEGKPNGLNVLTRPYKSPELLLNYVNYDYSVDIWPVGCILASALFRKRHIFLGGTNMSQLEEIVKVLGYDCVIDFCRKYGTKINPDQVKTLHYYKRISWTNFINDSNRNVASTKAIDLLSKLLVFDHKQRLTAVDALKHNYFEQITDPSQNVS</sequence>
<keyword evidence="6 9" id="KW-0067">ATP-binding</keyword>
<dbReference type="GO" id="GO:0051726">
    <property type="term" value="P:regulation of cell cycle"/>
    <property type="evidence" value="ECO:0007669"/>
    <property type="project" value="TreeGrafter"/>
</dbReference>
<dbReference type="SMART" id="SM00220">
    <property type="entry name" value="S_TKc"/>
    <property type="match status" value="2"/>
</dbReference>
<dbReference type="InterPro" id="IPR017441">
    <property type="entry name" value="Protein_kinase_ATP_BS"/>
</dbReference>
<feature type="domain" description="Protein kinase" evidence="10">
    <location>
        <begin position="26"/>
        <end position="311"/>
    </location>
</feature>
<dbReference type="PANTHER" id="PTHR24054:SF0">
    <property type="entry name" value="CASEIN KINASE II SUBUNIT ALPHA"/>
    <property type="match status" value="1"/>
</dbReference>
<gene>
    <name evidence="11" type="ORF">WMSIL1_LOCUS8987</name>
</gene>
<dbReference type="GO" id="GO:0005634">
    <property type="term" value="C:nucleus"/>
    <property type="evidence" value="ECO:0007669"/>
    <property type="project" value="TreeGrafter"/>
</dbReference>
<evidence type="ECO:0000256" key="1">
    <source>
        <dbReference type="ARBA" id="ARBA00012513"/>
    </source>
</evidence>
<evidence type="ECO:0000256" key="7">
    <source>
        <dbReference type="ARBA" id="ARBA00047899"/>
    </source>
</evidence>
<dbReference type="PANTHER" id="PTHR24054">
    <property type="entry name" value="CASEIN KINASE II SUBUNIT ALPHA"/>
    <property type="match status" value="1"/>
</dbReference>
<dbReference type="Proteomes" id="UP000321570">
    <property type="component" value="Unassembled WGS sequence"/>
</dbReference>
<dbReference type="Gene3D" id="3.30.200.20">
    <property type="entry name" value="Phosphorylase Kinase, domain 1"/>
    <property type="match status" value="2"/>
</dbReference>
<evidence type="ECO:0000313" key="12">
    <source>
        <dbReference type="Proteomes" id="UP000321570"/>
    </source>
</evidence>
<feature type="binding site" evidence="9">
    <location>
        <position position="382"/>
    </location>
    <ligand>
        <name>ATP</name>
        <dbReference type="ChEBI" id="CHEBI:30616"/>
    </ligand>
</feature>
<evidence type="ECO:0000256" key="3">
    <source>
        <dbReference type="ARBA" id="ARBA00022679"/>
    </source>
</evidence>
<proteinExistence type="predicted"/>
<accession>A0A564YTW7</accession>
<dbReference type="Gene3D" id="1.10.510.10">
    <property type="entry name" value="Transferase(Phosphotransferase) domain 1"/>
    <property type="match status" value="2"/>
</dbReference>
<evidence type="ECO:0000256" key="6">
    <source>
        <dbReference type="ARBA" id="ARBA00022840"/>
    </source>
</evidence>
<evidence type="ECO:0000259" key="10">
    <source>
        <dbReference type="PROSITE" id="PS50011"/>
    </source>
</evidence>
<dbReference type="InterPro" id="IPR045216">
    <property type="entry name" value="CK2_alpha"/>
</dbReference>
<dbReference type="GO" id="GO:0004674">
    <property type="term" value="F:protein serine/threonine kinase activity"/>
    <property type="evidence" value="ECO:0007669"/>
    <property type="project" value="UniProtKB-KW"/>
</dbReference>
<dbReference type="SUPFAM" id="SSF56112">
    <property type="entry name" value="Protein kinase-like (PK-like)"/>
    <property type="match status" value="2"/>
</dbReference>
<evidence type="ECO:0000256" key="5">
    <source>
        <dbReference type="ARBA" id="ARBA00022777"/>
    </source>
</evidence>
<evidence type="ECO:0000256" key="9">
    <source>
        <dbReference type="PROSITE-ProRule" id="PRU10141"/>
    </source>
</evidence>
<comment type="catalytic activity">
    <reaction evidence="7">
        <text>L-threonyl-[protein] + ATP = O-phospho-L-threonyl-[protein] + ADP + H(+)</text>
        <dbReference type="Rhea" id="RHEA:46608"/>
        <dbReference type="Rhea" id="RHEA-COMP:11060"/>
        <dbReference type="Rhea" id="RHEA-COMP:11605"/>
        <dbReference type="ChEBI" id="CHEBI:15378"/>
        <dbReference type="ChEBI" id="CHEBI:30013"/>
        <dbReference type="ChEBI" id="CHEBI:30616"/>
        <dbReference type="ChEBI" id="CHEBI:61977"/>
        <dbReference type="ChEBI" id="CHEBI:456216"/>
        <dbReference type="EC" id="2.7.11.1"/>
    </reaction>
</comment>
<dbReference type="PROSITE" id="PS00108">
    <property type="entry name" value="PROTEIN_KINASE_ST"/>
    <property type="match status" value="1"/>
</dbReference>
<keyword evidence="4 9" id="KW-0547">Nucleotide-binding</keyword>
<dbReference type="GO" id="GO:0005524">
    <property type="term" value="F:ATP binding"/>
    <property type="evidence" value="ECO:0007669"/>
    <property type="project" value="UniProtKB-UniRule"/>
</dbReference>
<dbReference type="EMBL" id="CABIJS010000344">
    <property type="protein sequence ID" value="VUZ50128.1"/>
    <property type="molecule type" value="Genomic_DNA"/>
</dbReference>
<name>A0A564YTW7_HYMDI</name>
<evidence type="ECO:0000256" key="8">
    <source>
        <dbReference type="ARBA" id="ARBA00048679"/>
    </source>
</evidence>
<feature type="domain" description="Protein kinase" evidence="10">
    <location>
        <begin position="353"/>
        <end position="638"/>
    </location>
</feature>
<dbReference type="AlphaFoldDB" id="A0A564YTW7"/>
<evidence type="ECO:0000313" key="11">
    <source>
        <dbReference type="EMBL" id="VUZ50128.1"/>
    </source>
</evidence>
<dbReference type="InterPro" id="IPR000719">
    <property type="entry name" value="Prot_kinase_dom"/>
</dbReference>
<dbReference type="InterPro" id="IPR008271">
    <property type="entry name" value="Ser/Thr_kinase_AS"/>
</dbReference>
<dbReference type="InterPro" id="IPR011009">
    <property type="entry name" value="Kinase-like_dom_sf"/>
</dbReference>
<dbReference type="GO" id="GO:0005829">
    <property type="term" value="C:cytosol"/>
    <property type="evidence" value="ECO:0007669"/>
    <property type="project" value="TreeGrafter"/>
</dbReference>
<keyword evidence="12" id="KW-1185">Reference proteome</keyword>
<dbReference type="PROSITE" id="PS00107">
    <property type="entry name" value="PROTEIN_KINASE_ATP"/>
    <property type="match status" value="1"/>
</dbReference>
<keyword evidence="2" id="KW-0723">Serine/threonine-protein kinase</keyword>
<evidence type="ECO:0000256" key="2">
    <source>
        <dbReference type="ARBA" id="ARBA00022527"/>
    </source>
</evidence>
<protein>
    <recommendedName>
        <fullName evidence="1">non-specific serine/threonine protein kinase</fullName>
        <ecNumber evidence="1">2.7.11.1</ecNumber>
    </recommendedName>
</protein>
<organism evidence="11 12">
    <name type="scientific">Hymenolepis diminuta</name>
    <name type="common">Rat tapeworm</name>
    <dbReference type="NCBI Taxonomy" id="6216"/>
    <lineage>
        <taxon>Eukaryota</taxon>
        <taxon>Metazoa</taxon>
        <taxon>Spiralia</taxon>
        <taxon>Lophotrochozoa</taxon>
        <taxon>Platyhelminthes</taxon>
        <taxon>Cestoda</taxon>
        <taxon>Eucestoda</taxon>
        <taxon>Cyclophyllidea</taxon>
        <taxon>Hymenolepididae</taxon>
        <taxon>Hymenolepis</taxon>
    </lineage>
</organism>
<feature type="non-terminal residue" evidence="11">
    <location>
        <position position="1"/>
    </location>
</feature>
<dbReference type="GO" id="GO:0005956">
    <property type="term" value="C:protein kinase CK2 complex"/>
    <property type="evidence" value="ECO:0007669"/>
    <property type="project" value="TreeGrafter"/>
</dbReference>
<dbReference type="Pfam" id="PF00069">
    <property type="entry name" value="Pkinase"/>
    <property type="match status" value="2"/>
</dbReference>
<keyword evidence="3" id="KW-0808">Transferase</keyword>
<comment type="catalytic activity">
    <reaction evidence="8">
        <text>L-seryl-[protein] + ATP = O-phospho-L-seryl-[protein] + ADP + H(+)</text>
        <dbReference type="Rhea" id="RHEA:17989"/>
        <dbReference type="Rhea" id="RHEA-COMP:9863"/>
        <dbReference type="Rhea" id="RHEA-COMP:11604"/>
        <dbReference type="ChEBI" id="CHEBI:15378"/>
        <dbReference type="ChEBI" id="CHEBI:29999"/>
        <dbReference type="ChEBI" id="CHEBI:30616"/>
        <dbReference type="ChEBI" id="CHEBI:83421"/>
        <dbReference type="ChEBI" id="CHEBI:456216"/>
        <dbReference type="EC" id="2.7.11.1"/>
    </reaction>
</comment>
<dbReference type="EC" id="2.7.11.1" evidence="1"/>
<reference evidence="11 12" key="1">
    <citation type="submission" date="2019-07" db="EMBL/GenBank/DDBJ databases">
        <authorList>
            <person name="Jastrzebski P J."/>
            <person name="Paukszto L."/>
            <person name="Jastrzebski P J."/>
        </authorList>
    </citation>
    <scope>NUCLEOTIDE SEQUENCE [LARGE SCALE GENOMIC DNA]</scope>
    <source>
        <strain evidence="11 12">WMS-il1</strain>
    </source>
</reference>
<keyword evidence="5" id="KW-0418">Kinase</keyword>
<dbReference type="FunFam" id="1.10.510.10:FF:000059">
    <property type="entry name" value="Casein kinase II subunit alpha"/>
    <property type="match status" value="1"/>
</dbReference>
<evidence type="ECO:0000256" key="4">
    <source>
        <dbReference type="ARBA" id="ARBA00022741"/>
    </source>
</evidence>
<dbReference type="PROSITE" id="PS50011">
    <property type="entry name" value="PROTEIN_KINASE_DOM"/>
    <property type="match status" value="2"/>
</dbReference>